<dbReference type="InterPro" id="IPR011051">
    <property type="entry name" value="RmlC_Cupin_sf"/>
</dbReference>
<evidence type="ECO:0000313" key="10">
    <source>
        <dbReference type="Proteomes" id="UP000624159"/>
    </source>
</evidence>
<protein>
    <submittedName>
        <fullName evidence="7">HTH-type transcriptional regulator PuuR</fullName>
    </submittedName>
    <submittedName>
        <fullName evidence="5">Helix-turn-helix transcriptional regulator</fullName>
    </submittedName>
</protein>
<dbReference type="GO" id="GO:0003700">
    <property type="term" value="F:DNA-binding transcription factor activity"/>
    <property type="evidence" value="ECO:0007669"/>
    <property type="project" value="TreeGrafter"/>
</dbReference>
<evidence type="ECO:0000313" key="8">
    <source>
        <dbReference type="Proteomes" id="UP000271603"/>
    </source>
</evidence>
<keyword evidence="3" id="KW-0804">Transcription</keyword>
<dbReference type="AlphaFoldDB" id="A0A448S627"/>
<reference evidence="8 9" key="1">
    <citation type="submission" date="2018-12" db="EMBL/GenBank/DDBJ databases">
        <authorList>
            <consortium name="Pathogen Informatics"/>
        </authorList>
    </citation>
    <scope>NUCLEOTIDE SEQUENCE [LARGE SCALE GENOMIC DNA]</scope>
    <source>
        <strain evidence="7 9">NCTC10036</strain>
        <strain evidence="6 8">NCTC9419</strain>
    </source>
</reference>
<dbReference type="RefSeq" id="WP_126530927.1">
    <property type="nucleotide sequence ID" value="NZ_CP042353.1"/>
</dbReference>
<name>A0A448S627_SERRU</name>
<keyword evidence="2" id="KW-0238">DNA-binding</keyword>
<dbReference type="InterPro" id="IPR013096">
    <property type="entry name" value="Cupin_2"/>
</dbReference>
<evidence type="ECO:0000256" key="3">
    <source>
        <dbReference type="ARBA" id="ARBA00023163"/>
    </source>
</evidence>
<dbReference type="InterPro" id="IPR014710">
    <property type="entry name" value="RmlC-like_jellyroll"/>
</dbReference>
<gene>
    <name evidence="7" type="primary">puuR_1</name>
    <name evidence="6" type="synonym">puuR_2</name>
    <name evidence="5" type="ORF">I5U13_13605</name>
    <name evidence="7" type="ORF">NCTC10036_01422</name>
    <name evidence="6" type="ORF">NCTC9419_02657</name>
</gene>
<dbReference type="PANTHER" id="PTHR46797">
    <property type="entry name" value="HTH-TYPE TRANSCRIPTIONAL REGULATOR"/>
    <property type="match status" value="1"/>
</dbReference>
<sequence>MTKKVNKTTEAGADVVSVSAAVAGRIREFRRQQKLSLDELSRRAGISKGMLVEVEKAQANPSIAILCKIAAAMGLSVADIVDVASKPQAHLIPQQDIPTLWRGPQGGSARLLAGTSGPDMLELWRWEMQPGEHFSSEGHPAGTTELLHVESGSLTVQVGDVSLLVPAGSSAVAKTDVPHAYRNQGEDALVFTMTVMERHIYQ</sequence>
<evidence type="ECO:0000259" key="4">
    <source>
        <dbReference type="PROSITE" id="PS50943"/>
    </source>
</evidence>
<accession>A0A448S627</accession>
<dbReference type="STRING" id="61652.AXX16_0432"/>
<dbReference type="CDD" id="cd02209">
    <property type="entry name" value="cupin_XRE_C"/>
    <property type="match status" value="1"/>
</dbReference>
<dbReference type="InterPro" id="IPR050807">
    <property type="entry name" value="TransReg_Diox_bact_type"/>
</dbReference>
<dbReference type="Proteomes" id="UP000271603">
    <property type="component" value="Chromosome"/>
</dbReference>
<evidence type="ECO:0000256" key="2">
    <source>
        <dbReference type="ARBA" id="ARBA00023125"/>
    </source>
</evidence>
<proteinExistence type="predicted"/>
<dbReference type="SUPFAM" id="SSF51182">
    <property type="entry name" value="RmlC-like cupins"/>
    <property type="match status" value="1"/>
</dbReference>
<dbReference type="GO" id="GO:0003677">
    <property type="term" value="F:DNA binding"/>
    <property type="evidence" value="ECO:0007669"/>
    <property type="project" value="UniProtKB-KW"/>
</dbReference>
<dbReference type="Gene3D" id="2.60.120.10">
    <property type="entry name" value="Jelly Rolls"/>
    <property type="match status" value="1"/>
</dbReference>
<feature type="domain" description="HTH cro/C1-type" evidence="4">
    <location>
        <begin position="26"/>
        <end position="80"/>
    </location>
</feature>
<dbReference type="SMART" id="SM00530">
    <property type="entry name" value="HTH_XRE"/>
    <property type="match status" value="1"/>
</dbReference>
<keyword evidence="1" id="KW-0805">Transcription regulation</keyword>
<evidence type="ECO:0000313" key="6">
    <source>
        <dbReference type="EMBL" id="VEA71131.1"/>
    </source>
</evidence>
<evidence type="ECO:0000313" key="5">
    <source>
        <dbReference type="EMBL" id="MBH1930688.1"/>
    </source>
</evidence>
<dbReference type="EMBL" id="LR134155">
    <property type="protein sequence ID" value="VEA71131.1"/>
    <property type="molecule type" value="Genomic_DNA"/>
</dbReference>
<dbReference type="GO" id="GO:0005829">
    <property type="term" value="C:cytosol"/>
    <property type="evidence" value="ECO:0007669"/>
    <property type="project" value="TreeGrafter"/>
</dbReference>
<evidence type="ECO:0000256" key="1">
    <source>
        <dbReference type="ARBA" id="ARBA00023015"/>
    </source>
</evidence>
<evidence type="ECO:0000313" key="7">
    <source>
        <dbReference type="EMBL" id="VEI63173.1"/>
    </source>
</evidence>
<dbReference type="Pfam" id="PF01381">
    <property type="entry name" value="HTH_3"/>
    <property type="match status" value="1"/>
</dbReference>
<dbReference type="InterPro" id="IPR001387">
    <property type="entry name" value="Cro/C1-type_HTH"/>
</dbReference>
<dbReference type="Proteomes" id="UP000281904">
    <property type="component" value="Chromosome"/>
</dbReference>
<dbReference type="InterPro" id="IPR010982">
    <property type="entry name" value="Lambda_DNA-bd_dom_sf"/>
</dbReference>
<keyword evidence="10" id="KW-1185">Reference proteome</keyword>
<dbReference type="SUPFAM" id="SSF47413">
    <property type="entry name" value="lambda repressor-like DNA-binding domains"/>
    <property type="match status" value="1"/>
</dbReference>
<dbReference type="PROSITE" id="PS50943">
    <property type="entry name" value="HTH_CROC1"/>
    <property type="match status" value="1"/>
</dbReference>
<dbReference type="CDD" id="cd00093">
    <property type="entry name" value="HTH_XRE"/>
    <property type="match status" value="1"/>
</dbReference>
<evidence type="ECO:0000313" key="9">
    <source>
        <dbReference type="Proteomes" id="UP000281904"/>
    </source>
</evidence>
<dbReference type="Pfam" id="PF07883">
    <property type="entry name" value="Cupin_2"/>
    <property type="match status" value="1"/>
</dbReference>
<reference evidence="5 10" key="2">
    <citation type="submission" date="2020-11" db="EMBL/GenBank/DDBJ databases">
        <title>Enhanced detection system for hospital associated transmission using whole genome sequencing surveillance.</title>
        <authorList>
            <person name="Harrison L.H."/>
            <person name="Van Tyne D."/>
            <person name="Marsh J.W."/>
            <person name="Griffith M.P."/>
            <person name="Snyder D.J."/>
            <person name="Cooper V.S."/>
            <person name="Mustapha M."/>
        </authorList>
    </citation>
    <scope>NUCLEOTIDE SEQUENCE [LARGE SCALE GENOMIC DNA]</scope>
    <source>
        <strain evidence="5 10">SER00230</strain>
    </source>
</reference>
<dbReference type="EMBL" id="LR134493">
    <property type="protein sequence ID" value="VEI63173.1"/>
    <property type="molecule type" value="Genomic_DNA"/>
</dbReference>
<dbReference type="PANTHER" id="PTHR46797:SF23">
    <property type="entry name" value="HTH-TYPE TRANSCRIPTIONAL REGULATOR SUTR"/>
    <property type="match status" value="1"/>
</dbReference>
<dbReference type="Proteomes" id="UP000624159">
    <property type="component" value="Unassembled WGS sequence"/>
</dbReference>
<organism evidence="7 9">
    <name type="scientific">Serratia rubidaea</name>
    <name type="common">Serratia marinorubra</name>
    <dbReference type="NCBI Taxonomy" id="61652"/>
    <lineage>
        <taxon>Bacteria</taxon>
        <taxon>Pseudomonadati</taxon>
        <taxon>Pseudomonadota</taxon>
        <taxon>Gammaproteobacteria</taxon>
        <taxon>Enterobacterales</taxon>
        <taxon>Yersiniaceae</taxon>
        <taxon>Serratia</taxon>
    </lineage>
</organism>
<dbReference type="Gene3D" id="1.10.260.40">
    <property type="entry name" value="lambda repressor-like DNA-binding domains"/>
    <property type="match status" value="1"/>
</dbReference>
<dbReference type="EMBL" id="JADULK010000006">
    <property type="protein sequence ID" value="MBH1930688.1"/>
    <property type="molecule type" value="Genomic_DNA"/>
</dbReference>